<feature type="non-terminal residue" evidence="7">
    <location>
        <position position="1"/>
    </location>
</feature>
<evidence type="ECO:0000313" key="7">
    <source>
        <dbReference type="EMBL" id="KAG8235611.1"/>
    </source>
</evidence>
<feature type="region of interest" description="Disordered" evidence="5">
    <location>
        <begin position="1"/>
        <end position="63"/>
    </location>
</feature>
<gene>
    <name evidence="7" type="ORF">J437_LFUL014656</name>
</gene>
<dbReference type="GO" id="GO:0004386">
    <property type="term" value="F:helicase activity"/>
    <property type="evidence" value="ECO:0007669"/>
    <property type="project" value="UniProtKB-KW"/>
</dbReference>
<dbReference type="PANTHER" id="PTHR12131:SF7">
    <property type="entry name" value="EXOSOME RNA HELICASE MTR4"/>
    <property type="match status" value="1"/>
</dbReference>
<sequence>MTEMADFDDALFSVFTEQSTPAEIKPEPADDTTSSEPIPSSSVCAAVKRDLEDEDDVSSKKHKTESALDEIITEEIHPRIKVHTVETMEACTHEVAVPPNMEYVPLRTPPPGAKPAKQYPFILDPFQKEAILCIDNSQSVLVSAHTSAGKTVVAEYSIAMSLRDKQRVIYTTPIKALSNQKYREFYEDFKDVGLITGDVTINPSASCLIMTTE</sequence>
<accession>A0A8K0P6H1</accession>
<keyword evidence="4" id="KW-0067">ATP-binding</keyword>
<proteinExistence type="predicted"/>
<dbReference type="GO" id="GO:0005634">
    <property type="term" value="C:nucleus"/>
    <property type="evidence" value="ECO:0007669"/>
    <property type="project" value="TreeGrafter"/>
</dbReference>
<keyword evidence="1" id="KW-0547">Nucleotide-binding</keyword>
<dbReference type="InterPro" id="IPR014001">
    <property type="entry name" value="Helicase_ATP-bd"/>
</dbReference>
<evidence type="ECO:0000256" key="4">
    <source>
        <dbReference type="ARBA" id="ARBA00022840"/>
    </source>
</evidence>
<comment type="caution">
    <text evidence="7">The sequence shown here is derived from an EMBL/GenBank/DDBJ whole genome shotgun (WGS) entry which is preliminary data.</text>
</comment>
<dbReference type="Pfam" id="PF00270">
    <property type="entry name" value="DEAD"/>
    <property type="match status" value="1"/>
</dbReference>
<dbReference type="OrthoDB" id="64767at2759"/>
<evidence type="ECO:0000256" key="3">
    <source>
        <dbReference type="ARBA" id="ARBA00022806"/>
    </source>
</evidence>
<reference evidence="7" key="1">
    <citation type="submission" date="2013-04" db="EMBL/GenBank/DDBJ databases">
        <authorList>
            <person name="Qu J."/>
            <person name="Murali S.C."/>
            <person name="Bandaranaike D."/>
            <person name="Bellair M."/>
            <person name="Blankenburg K."/>
            <person name="Chao H."/>
            <person name="Dinh H."/>
            <person name="Doddapaneni H."/>
            <person name="Downs B."/>
            <person name="Dugan-Rocha S."/>
            <person name="Elkadiri S."/>
            <person name="Gnanaolivu R.D."/>
            <person name="Hernandez B."/>
            <person name="Javaid M."/>
            <person name="Jayaseelan J.C."/>
            <person name="Lee S."/>
            <person name="Li M."/>
            <person name="Ming W."/>
            <person name="Munidasa M."/>
            <person name="Muniz J."/>
            <person name="Nguyen L."/>
            <person name="Ongeri F."/>
            <person name="Osuji N."/>
            <person name="Pu L.-L."/>
            <person name="Puazo M."/>
            <person name="Qu C."/>
            <person name="Quiroz J."/>
            <person name="Raj R."/>
            <person name="Weissenberger G."/>
            <person name="Xin Y."/>
            <person name="Zou X."/>
            <person name="Han Y."/>
            <person name="Richards S."/>
            <person name="Worley K."/>
            <person name="Muzny D."/>
            <person name="Gibbs R."/>
        </authorList>
    </citation>
    <scope>NUCLEOTIDE SEQUENCE</scope>
    <source>
        <strain evidence="7">Sampled in the wild</strain>
    </source>
</reference>
<feature type="domain" description="Helicase ATP-binding" evidence="6">
    <location>
        <begin position="131"/>
        <end position="213"/>
    </location>
</feature>
<evidence type="ECO:0000256" key="2">
    <source>
        <dbReference type="ARBA" id="ARBA00022801"/>
    </source>
</evidence>
<dbReference type="InterPro" id="IPR027417">
    <property type="entry name" value="P-loop_NTPase"/>
</dbReference>
<dbReference type="Proteomes" id="UP000792457">
    <property type="component" value="Unassembled WGS sequence"/>
</dbReference>
<organism evidence="7 8">
    <name type="scientific">Ladona fulva</name>
    <name type="common">Scarce chaser dragonfly</name>
    <name type="synonym">Libellula fulva</name>
    <dbReference type="NCBI Taxonomy" id="123851"/>
    <lineage>
        <taxon>Eukaryota</taxon>
        <taxon>Metazoa</taxon>
        <taxon>Ecdysozoa</taxon>
        <taxon>Arthropoda</taxon>
        <taxon>Hexapoda</taxon>
        <taxon>Insecta</taxon>
        <taxon>Pterygota</taxon>
        <taxon>Palaeoptera</taxon>
        <taxon>Odonata</taxon>
        <taxon>Epiprocta</taxon>
        <taxon>Anisoptera</taxon>
        <taxon>Libelluloidea</taxon>
        <taxon>Libellulidae</taxon>
        <taxon>Ladona</taxon>
    </lineage>
</organism>
<protein>
    <recommendedName>
        <fullName evidence="6">Helicase ATP-binding domain-containing protein</fullName>
    </recommendedName>
</protein>
<feature type="compositionally biased region" description="Polar residues" evidence="5">
    <location>
        <begin position="31"/>
        <end position="43"/>
    </location>
</feature>
<dbReference type="EMBL" id="KZ308929">
    <property type="protein sequence ID" value="KAG8235611.1"/>
    <property type="molecule type" value="Genomic_DNA"/>
</dbReference>
<keyword evidence="8" id="KW-1185">Reference proteome</keyword>
<dbReference type="Gene3D" id="3.40.50.300">
    <property type="entry name" value="P-loop containing nucleotide triphosphate hydrolases"/>
    <property type="match status" value="1"/>
</dbReference>
<evidence type="ECO:0000256" key="5">
    <source>
        <dbReference type="SAM" id="MobiDB-lite"/>
    </source>
</evidence>
<dbReference type="AlphaFoldDB" id="A0A8K0P6H1"/>
<name>A0A8K0P6H1_LADFU</name>
<dbReference type="PANTHER" id="PTHR12131">
    <property type="entry name" value="ATP-DEPENDENT RNA AND DNA HELICASE"/>
    <property type="match status" value="1"/>
</dbReference>
<dbReference type="InterPro" id="IPR050699">
    <property type="entry name" value="RNA-DNA_Helicase"/>
</dbReference>
<keyword evidence="3" id="KW-0347">Helicase</keyword>
<dbReference type="GO" id="GO:0000460">
    <property type="term" value="P:maturation of 5.8S rRNA"/>
    <property type="evidence" value="ECO:0007669"/>
    <property type="project" value="TreeGrafter"/>
</dbReference>
<evidence type="ECO:0000259" key="6">
    <source>
        <dbReference type="PROSITE" id="PS51192"/>
    </source>
</evidence>
<dbReference type="GO" id="GO:0016787">
    <property type="term" value="F:hydrolase activity"/>
    <property type="evidence" value="ECO:0007669"/>
    <property type="project" value="UniProtKB-KW"/>
</dbReference>
<dbReference type="GO" id="GO:0005524">
    <property type="term" value="F:ATP binding"/>
    <property type="evidence" value="ECO:0007669"/>
    <property type="project" value="UniProtKB-KW"/>
</dbReference>
<dbReference type="InterPro" id="IPR011545">
    <property type="entry name" value="DEAD/DEAH_box_helicase_dom"/>
</dbReference>
<reference evidence="7" key="2">
    <citation type="submission" date="2017-10" db="EMBL/GenBank/DDBJ databases">
        <title>Ladona fulva Genome sequencing and assembly.</title>
        <authorList>
            <person name="Murali S."/>
            <person name="Richards S."/>
            <person name="Bandaranaike D."/>
            <person name="Bellair M."/>
            <person name="Blankenburg K."/>
            <person name="Chao H."/>
            <person name="Dinh H."/>
            <person name="Doddapaneni H."/>
            <person name="Dugan-Rocha S."/>
            <person name="Elkadiri S."/>
            <person name="Gnanaolivu R."/>
            <person name="Hernandez B."/>
            <person name="Skinner E."/>
            <person name="Javaid M."/>
            <person name="Lee S."/>
            <person name="Li M."/>
            <person name="Ming W."/>
            <person name="Munidasa M."/>
            <person name="Muniz J."/>
            <person name="Nguyen L."/>
            <person name="Hughes D."/>
            <person name="Osuji N."/>
            <person name="Pu L.-L."/>
            <person name="Puazo M."/>
            <person name="Qu C."/>
            <person name="Quiroz J."/>
            <person name="Raj R."/>
            <person name="Weissenberger G."/>
            <person name="Xin Y."/>
            <person name="Zou X."/>
            <person name="Han Y."/>
            <person name="Worley K."/>
            <person name="Muzny D."/>
            <person name="Gibbs R."/>
        </authorList>
    </citation>
    <scope>NUCLEOTIDE SEQUENCE</scope>
    <source>
        <strain evidence="7">Sampled in the wild</strain>
    </source>
</reference>
<dbReference type="GO" id="GO:0003676">
    <property type="term" value="F:nucleic acid binding"/>
    <property type="evidence" value="ECO:0007669"/>
    <property type="project" value="InterPro"/>
</dbReference>
<keyword evidence="2" id="KW-0378">Hydrolase</keyword>
<dbReference type="PROSITE" id="PS51192">
    <property type="entry name" value="HELICASE_ATP_BIND_1"/>
    <property type="match status" value="1"/>
</dbReference>
<evidence type="ECO:0000256" key="1">
    <source>
        <dbReference type="ARBA" id="ARBA00022741"/>
    </source>
</evidence>
<dbReference type="SUPFAM" id="SSF52540">
    <property type="entry name" value="P-loop containing nucleoside triphosphate hydrolases"/>
    <property type="match status" value="1"/>
</dbReference>
<evidence type="ECO:0000313" key="8">
    <source>
        <dbReference type="Proteomes" id="UP000792457"/>
    </source>
</evidence>